<proteinExistence type="predicted"/>
<accession>A0ABQ0MQ96</accession>
<evidence type="ECO:0000313" key="3">
    <source>
        <dbReference type="EMBL" id="GAW94530.1"/>
    </source>
</evidence>
<evidence type="ECO:0000256" key="1">
    <source>
        <dbReference type="ARBA" id="ARBA00022679"/>
    </source>
</evidence>
<dbReference type="Gene3D" id="3.40.50.2000">
    <property type="entry name" value="Glycogen Phosphorylase B"/>
    <property type="match status" value="2"/>
</dbReference>
<dbReference type="InterPro" id="IPR001296">
    <property type="entry name" value="Glyco_trans_1"/>
</dbReference>
<reference evidence="3 4" key="1">
    <citation type="submission" date="2017-06" db="EMBL/GenBank/DDBJ databases">
        <title>Whole Genome Sequences of Colwellia marinimaniae MTCD1.</title>
        <authorList>
            <person name="Kusumoto H."/>
            <person name="Inoue M."/>
            <person name="Tanikawa K."/>
            <person name="Maeji H."/>
            <person name="Cameron J.H."/>
            <person name="Bartlett D.H."/>
        </authorList>
    </citation>
    <scope>NUCLEOTIDE SEQUENCE [LARGE SCALE GENOMIC DNA]</scope>
    <source>
        <strain evidence="3 4">MTCD1</strain>
    </source>
</reference>
<dbReference type="PANTHER" id="PTHR46401:SF2">
    <property type="entry name" value="GLYCOSYLTRANSFERASE WBBK-RELATED"/>
    <property type="match status" value="1"/>
</dbReference>
<feature type="domain" description="Glycosyl transferase family 1" evidence="2">
    <location>
        <begin position="167"/>
        <end position="323"/>
    </location>
</feature>
<sequence>MIQINKQTPLGIWFPCVKAGTGSDMFTIRLAEALEKHGVRTKITWLPHHAEYLPWLVKKPKPPSWATHVHINSWLHKRFIPSELPIIVTSHLCVHDPKLTSYKSLAQRIYHFIWVKYCEQYAFKAATKITAVSSYTAKQNESIFDIKAISAIHNWIDSSVFTAAINKPTNKKFKLLYVGNLSFRKGSDLLPKIMKKLGGNYELYYTGNSDKFYGKKNIPDNMHSLGIINHQDELIKSYQNSDALLFPTRLEGLSLAAIEAQACGLPIITTNGSSMPEIVEEGLTGYLCEQDNVDEFVASIKKLQKEPEVSFNMRLNASINAKERFSESTQIKAYIELYNQI</sequence>
<dbReference type="GO" id="GO:0016740">
    <property type="term" value="F:transferase activity"/>
    <property type="evidence" value="ECO:0007669"/>
    <property type="project" value="UniProtKB-KW"/>
</dbReference>
<dbReference type="EMBL" id="BDQM01000001">
    <property type="protein sequence ID" value="GAW94530.1"/>
    <property type="molecule type" value="Genomic_DNA"/>
</dbReference>
<dbReference type="Proteomes" id="UP000197068">
    <property type="component" value="Unassembled WGS sequence"/>
</dbReference>
<dbReference type="PANTHER" id="PTHR46401">
    <property type="entry name" value="GLYCOSYLTRANSFERASE WBBK-RELATED"/>
    <property type="match status" value="1"/>
</dbReference>
<dbReference type="SUPFAM" id="SSF53756">
    <property type="entry name" value="UDP-Glycosyltransferase/glycogen phosphorylase"/>
    <property type="match status" value="1"/>
</dbReference>
<organism evidence="3 4">
    <name type="scientific">Colwellia marinimaniae</name>
    <dbReference type="NCBI Taxonomy" id="1513592"/>
    <lineage>
        <taxon>Bacteria</taxon>
        <taxon>Pseudomonadati</taxon>
        <taxon>Pseudomonadota</taxon>
        <taxon>Gammaproteobacteria</taxon>
        <taxon>Alteromonadales</taxon>
        <taxon>Colwelliaceae</taxon>
        <taxon>Colwellia</taxon>
    </lineage>
</organism>
<dbReference type="CDD" id="cd03801">
    <property type="entry name" value="GT4_PimA-like"/>
    <property type="match status" value="1"/>
</dbReference>
<evidence type="ECO:0000313" key="4">
    <source>
        <dbReference type="Proteomes" id="UP000197068"/>
    </source>
</evidence>
<protein>
    <submittedName>
        <fullName evidence="3">Glycosyl transferase</fullName>
    </submittedName>
</protein>
<dbReference type="Pfam" id="PF00534">
    <property type="entry name" value="Glycos_transf_1"/>
    <property type="match status" value="1"/>
</dbReference>
<gene>
    <name evidence="3" type="ORF">MTCD1_00126</name>
</gene>
<keyword evidence="4" id="KW-1185">Reference proteome</keyword>
<keyword evidence="1 3" id="KW-0808">Transferase</keyword>
<evidence type="ECO:0000259" key="2">
    <source>
        <dbReference type="Pfam" id="PF00534"/>
    </source>
</evidence>
<name>A0ABQ0MQ96_9GAMM</name>
<comment type="caution">
    <text evidence="3">The sequence shown here is derived from an EMBL/GenBank/DDBJ whole genome shotgun (WGS) entry which is preliminary data.</text>
</comment>